<feature type="signal peptide" evidence="2">
    <location>
        <begin position="1"/>
        <end position="27"/>
    </location>
</feature>
<feature type="compositionally biased region" description="Acidic residues" evidence="1">
    <location>
        <begin position="65"/>
        <end position="74"/>
    </location>
</feature>
<evidence type="ECO:0000313" key="4">
    <source>
        <dbReference type="Proteomes" id="UP000192578"/>
    </source>
</evidence>
<dbReference type="OrthoDB" id="10065915at2759"/>
<evidence type="ECO:0000313" key="3">
    <source>
        <dbReference type="EMBL" id="OQV16243.1"/>
    </source>
</evidence>
<feature type="compositionally biased region" description="Gly residues" evidence="1">
    <location>
        <begin position="148"/>
        <end position="160"/>
    </location>
</feature>
<evidence type="ECO:0000256" key="2">
    <source>
        <dbReference type="SAM" id="SignalP"/>
    </source>
</evidence>
<dbReference type="EMBL" id="MTYJ01000076">
    <property type="protein sequence ID" value="OQV16243.1"/>
    <property type="molecule type" value="Genomic_DNA"/>
</dbReference>
<organism evidence="3 4">
    <name type="scientific">Hypsibius exemplaris</name>
    <name type="common">Freshwater tardigrade</name>
    <dbReference type="NCBI Taxonomy" id="2072580"/>
    <lineage>
        <taxon>Eukaryota</taxon>
        <taxon>Metazoa</taxon>
        <taxon>Ecdysozoa</taxon>
        <taxon>Tardigrada</taxon>
        <taxon>Eutardigrada</taxon>
        <taxon>Parachela</taxon>
        <taxon>Hypsibioidea</taxon>
        <taxon>Hypsibiidae</taxon>
        <taxon>Hypsibius</taxon>
    </lineage>
</organism>
<keyword evidence="4" id="KW-1185">Reference proteome</keyword>
<dbReference type="Proteomes" id="UP000192578">
    <property type="component" value="Unassembled WGS sequence"/>
</dbReference>
<comment type="caution">
    <text evidence="3">The sequence shown here is derived from an EMBL/GenBank/DDBJ whole genome shotgun (WGS) entry which is preliminary data.</text>
</comment>
<sequence>MSWTTTRWPAAALLGLVLIHFPISSTSRRTTTTSINNLFFDFDEDPGVVVVTAGPRHYSYRYHEDDDGEEQEQEQDAHHDGGSSLTGSADQSDPEAPSNEPQLFADHTAINAKVTADKASHYHSPHAERHLTSNDPAGADRRSPFSDGSGGGSNTAAGGSGVVRFSRVRHFVLQQLQQQQNSRRETQPGHASPTQSPAFHDDEEDNETMRSTAPTWQGNSYIPYRYRCQSSKYCRPGPVQPPVPVPRDAKVTRASGCALLRWNYELPFTEMPNLVFSFLATDMISGPSIQVKSRFLASLLHTGLNAFMNSNSSSLVFTIPEEVDTAYCKIKRSVEPAIKSLYQMLNIYTSRDHKSLLTLVHAAKCCLDQRDQKDPFPMELLPCLDFSFGSEELLNLTQPRSLFGNPELCRRYLRYNISNCLPARPHSCNEKHLLTLNIFAQRFYMCAGSLPFSMSNQTIQNPLDYEDEIAYARVSTATGPNRRKDLIFRNAFPFFTVLYTAFLLRQY</sequence>
<feature type="region of interest" description="Disordered" evidence="1">
    <location>
        <begin position="118"/>
        <end position="160"/>
    </location>
</feature>
<reference evidence="4" key="1">
    <citation type="submission" date="2017-01" db="EMBL/GenBank/DDBJ databases">
        <title>Comparative genomics of anhydrobiosis in the tardigrade Hypsibius dujardini.</title>
        <authorList>
            <person name="Yoshida Y."/>
            <person name="Koutsovoulos G."/>
            <person name="Laetsch D."/>
            <person name="Stevens L."/>
            <person name="Kumar S."/>
            <person name="Horikawa D."/>
            <person name="Ishino K."/>
            <person name="Komine S."/>
            <person name="Tomita M."/>
            <person name="Blaxter M."/>
            <person name="Arakawa K."/>
        </authorList>
    </citation>
    <scope>NUCLEOTIDE SEQUENCE [LARGE SCALE GENOMIC DNA]</scope>
    <source>
        <strain evidence="4">Z151</strain>
    </source>
</reference>
<accession>A0A1W0WM95</accession>
<gene>
    <name evidence="3" type="ORF">BV898_09552</name>
</gene>
<keyword evidence="2" id="KW-0732">Signal</keyword>
<feature type="region of interest" description="Disordered" evidence="1">
    <location>
        <begin position="60"/>
        <end position="101"/>
    </location>
</feature>
<dbReference type="AlphaFoldDB" id="A0A1W0WM95"/>
<evidence type="ECO:0000256" key="1">
    <source>
        <dbReference type="SAM" id="MobiDB-lite"/>
    </source>
</evidence>
<proteinExistence type="predicted"/>
<protein>
    <submittedName>
        <fullName evidence="3">Uncharacterized protein</fullName>
    </submittedName>
</protein>
<name>A0A1W0WM95_HYPEX</name>
<feature type="chain" id="PRO_5010740871" evidence="2">
    <location>
        <begin position="28"/>
        <end position="507"/>
    </location>
</feature>
<feature type="compositionally biased region" description="Basic and acidic residues" evidence="1">
    <location>
        <begin position="118"/>
        <end position="144"/>
    </location>
</feature>
<feature type="region of interest" description="Disordered" evidence="1">
    <location>
        <begin position="175"/>
        <end position="215"/>
    </location>
</feature>